<dbReference type="SUPFAM" id="SSF55874">
    <property type="entry name" value="ATPase domain of HSP90 chaperone/DNA topoisomerase II/histidine kinase"/>
    <property type="match status" value="1"/>
</dbReference>
<dbReference type="Gene3D" id="1.10.287.130">
    <property type="match status" value="1"/>
</dbReference>
<dbReference type="SMART" id="SM00388">
    <property type="entry name" value="HisKA"/>
    <property type="match status" value="1"/>
</dbReference>
<dbReference type="EC" id="2.7.13.3" evidence="4"/>
<dbReference type="Gene3D" id="3.30.565.10">
    <property type="entry name" value="Histidine kinase-like ATPase, C-terminal domain"/>
    <property type="match status" value="1"/>
</dbReference>
<evidence type="ECO:0000256" key="12">
    <source>
        <dbReference type="SAM" id="Coils"/>
    </source>
</evidence>
<comment type="catalytic activity">
    <reaction evidence="1">
        <text>ATP + protein L-histidine = ADP + protein N-phospho-L-histidine.</text>
        <dbReference type="EC" id="2.7.13.3"/>
    </reaction>
</comment>
<dbReference type="FunFam" id="3.30.565.10:FF:000006">
    <property type="entry name" value="Sensor histidine kinase WalK"/>
    <property type="match status" value="1"/>
</dbReference>
<dbReference type="CDD" id="cd16922">
    <property type="entry name" value="HATPase_EvgS-ArcB-TorS-like"/>
    <property type="match status" value="1"/>
</dbReference>
<keyword evidence="16" id="KW-1185">Reference proteome</keyword>
<dbReference type="InterPro" id="IPR004358">
    <property type="entry name" value="Sig_transdc_His_kin-like_C"/>
</dbReference>
<evidence type="ECO:0000256" key="6">
    <source>
        <dbReference type="ARBA" id="ARBA00022679"/>
    </source>
</evidence>
<feature type="transmembrane region" description="Helical" evidence="13">
    <location>
        <begin position="196"/>
        <end position="223"/>
    </location>
</feature>
<evidence type="ECO:0000259" key="14">
    <source>
        <dbReference type="PROSITE" id="PS50109"/>
    </source>
</evidence>
<evidence type="ECO:0000256" key="1">
    <source>
        <dbReference type="ARBA" id="ARBA00000085"/>
    </source>
</evidence>
<name>A0A5K7YE83_9BACT</name>
<dbReference type="PROSITE" id="PS50109">
    <property type="entry name" value="HIS_KIN"/>
    <property type="match status" value="1"/>
</dbReference>
<feature type="transmembrane region" description="Helical" evidence="13">
    <location>
        <begin position="114"/>
        <end position="133"/>
    </location>
</feature>
<feature type="transmembrane region" description="Helical" evidence="13">
    <location>
        <begin position="37"/>
        <end position="56"/>
    </location>
</feature>
<evidence type="ECO:0000256" key="9">
    <source>
        <dbReference type="ARBA" id="ARBA00022989"/>
    </source>
</evidence>
<dbReference type="PANTHER" id="PTHR43711:SF30">
    <property type="entry name" value="HISTIDINE KINASE"/>
    <property type="match status" value="1"/>
</dbReference>
<evidence type="ECO:0000256" key="2">
    <source>
        <dbReference type="ARBA" id="ARBA00004141"/>
    </source>
</evidence>
<dbReference type="InterPro" id="IPR038377">
    <property type="entry name" value="Na/Glc_symporter_sf"/>
</dbReference>
<feature type="transmembrane region" description="Helical" evidence="13">
    <location>
        <begin position="167"/>
        <end position="184"/>
    </location>
</feature>
<comment type="similarity">
    <text evidence="3">Belongs to the sodium:solute symporter (SSF) (TC 2.A.21) family.</text>
</comment>
<dbReference type="Proteomes" id="UP000427906">
    <property type="component" value="Chromosome"/>
</dbReference>
<dbReference type="InterPro" id="IPR036890">
    <property type="entry name" value="HATPase_C_sf"/>
</dbReference>
<dbReference type="PRINTS" id="PR00344">
    <property type="entry name" value="BCTRLSENSOR"/>
</dbReference>
<feature type="transmembrane region" description="Helical" evidence="13">
    <location>
        <begin position="6"/>
        <end position="25"/>
    </location>
</feature>
<evidence type="ECO:0000256" key="8">
    <source>
        <dbReference type="ARBA" id="ARBA00022777"/>
    </source>
</evidence>
<keyword evidence="8" id="KW-0418">Kinase</keyword>
<evidence type="ECO:0000256" key="4">
    <source>
        <dbReference type="ARBA" id="ARBA00012438"/>
    </source>
</evidence>
<dbReference type="InterPro" id="IPR003661">
    <property type="entry name" value="HisK_dim/P_dom"/>
</dbReference>
<evidence type="ECO:0000256" key="7">
    <source>
        <dbReference type="ARBA" id="ARBA00022692"/>
    </source>
</evidence>
<gene>
    <name evidence="15" type="ORF">DSCA_08930</name>
</gene>
<dbReference type="Pfam" id="PF00512">
    <property type="entry name" value="HisKA"/>
    <property type="match status" value="1"/>
</dbReference>
<dbReference type="CDD" id="cd00082">
    <property type="entry name" value="HisKA"/>
    <property type="match status" value="1"/>
</dbReference>
<dbReference type="KEGG" id="dalk:DSCA_08930"/>
<organism evidence="15 16">
    <name type="scientific">Desulfosarcina alkanivorans</name>
    <dbReference type="NCBI Taxonomy" id="571177"/>
    <lineage>
        <taxon>Bacteria</taxon>
        <taxon>Pseudomonadati</taxon>
        <taxon>Thermodesulfobacteriota</taxon>
        <taxon>Desulfobacteria</taxon>
        <taxon>Desulfobacterales</taxon>
        <taxon>Desulfosarcinaceae</taxon>
        <taxon>Desulfosarcina</taxon>
    </lineage>
</organism>
<dbReference type="FunFam" id="1.10.287.130:FF:000001">
    <property type="entry name" value="Two-component sensor histidine kinase"/>
    <property type="match status" value="1"/>
</dbReference>
<feature type="coiled-coil region" evidence="12">
    <location>
        <begin position="650"/>
        <end position="684"/>
    </location>
</feature>
<dbReference type="EMBL" id="AP021874">
    <property type="protein sequence ID" value="BBO66963.1"/>
    <property type="molecule type" value="Genomic_DNA"/>
</dbReference>
<feature type="domain" description="Histidine kinase" evidence="14">
    <location>
        <begin position="684"/>
        <end position="903"/>
    </location>
</feature>
<feature type="transmembrane region" description="Helical" evidence="13">
    <location>
        <begin position="391"/>
        <end position="411"/>
    </location>
</feature>
<protein>
    <recommendedName>
        <fullName evidence="4">histidine kinase</fullName>
        <ecNumber evidence="4">2.7.13.3</ecNumber>
    </recommendedName>
</protein>
<dbReference type="SUPFAM" id="SSF47384">
    <property type="entry name" value="Homodimeric domain of signal transducing histidine kinase"/>
    <property type="match status" value="1"/>
</dbReference>
<dbReference type="Gene3D" id="1.20.1730.10">
    <property type="entry name" value="Sodium/glucose cotransporter"/>
    <property type="match status" value="1"/>
</dbReference>
<dbReference type="InterPro" id="IPR001734">
    <property type="entry name" value="Na/solute_symporter"/>
</dbReference>
<evidence type="ECO:0000256" key="3">
    <source>
        <dbReference type="ARBA" id="ARBA00006434"/>
    </source>
</evidence>
<dbReference type="InterPro" id="IPR003594">
    <property type="entry name" value="HATPase_dom"/>
</dbReference>
<evidence type="ECO:0000313" key="16">
    <source>
        <dbReference type="Proteomes" id="UP000427906"/>
    </source>
</evidence>
<feature type="transmembrane region" description="Helical" evidence="13">
    <location>
        <begin position="337"/>
        <end position="370"/>
    </location>
</feature>
<dbReference type="Pfam" id="PF02518">
    <property type="entry name" value="HATPase_c"/>
    <property type="match status" value="1"/>
</dbReference>
<keyword evidence="9 13" id="KW-1133">Transmembrane helix</keyword>
<keyword evidence="11 13" id="KW-0472">Membrane</keyword>
<keyword evidence="6" id="KW-0808">Transferase</keyword>
<dbReference type="AlphaFoldDB" id="A0A5K7YE83"/>
<dbReference type="PROSITE" id="PS50283">
    <property type="entry name" value="NA_SOLUT_SYMP_3"/>
    <property type="match status" value="1"/>
</dbReference>
<evidence type="ECO:0000313" key="15">
    <source>
        <dbReference type="EMBL" id="BBO66963.1"/>
    </source>
</evidence>
<dbReference type="SMART" id="SM00387">
    <property type="entry name" value="HATPase_c"/>
    <property type="match status" value="1"/>
</dbReference>
<dbReference type="GO" id="GO:0022857">
    <property type="term" value="F:transmembrane transporter activity"/>
    <property type="evidence" value="ECO:0007669"/>
    <property type="project" value="InterPro"/>
</dbReference>
<sequence>MLETETVIFVSLCYIGVLFGIAYYGDKRADIGRSIISNPYIYALSLAVYCTAWTFYGSVGRAASAGPAFLTIYLGPTLMATLGWLVLKKIVRISKIHRITSIADFIGSRYGKSMTLAGVVTVIAVLGIIPYISLQLKAISTSFIMIHQYPSIKPLSYSGGFSIWSDTTFYVALFLAVFATLFGTRNLEATERHEGLVAAIALESIVKLVAFLAVGTFVTFFMFNGFGDLGQKALASPALRLLMTLPTDAGAFSSWLAHIFLSMMAIVFLPRQFQVMVVENVNEAHLNKAIWLFPLYLVAINIFVLPVAFAGMLTFGIGGHDADMFVLTLPMAHHQVYLTLLVFIGGMSAATGMVIVETVALSTMICNDLVMPVLLHMPSLKLAQREDLSSILLTIRRLSIILVLLLGYTYFHFAGEYYTLVSIGLVSFAAVAQFAPALLIGIFWKGGTRTGALLGLVAGFLVWFYTLFLPSLAGAGLMPQDFLEYGPLGIAFLKPFELFGLDVFDRITHAVFWSMLANVGCYLAGSLFSRPSAREHTQAAMFVDVYRYMGRVHDSSVWRGTAYLPDLVSMLERFLGKERTEAALDNYAMDYGIDWDQSLTRDPGLVNHIEKMLAGAIGSASARVMVASMVKEEPLGIEEVMGILDETRQAIVYSHELERATAELRAANQRLQELDRMKDDFISTVSHELRTPLTAIRSLAEILHDYPDTSPDRQREFSGIIIRETRRLTRLITQVLDFQKLESGRTPWNINRLDLKDVVQEAVSATGQLVDDRQIRMQVHLPETSHPIQGDRDQLIQAMVNLISNAVKFCDPERGEIDIRLEYGDDRLIVSVTDNGIGISEADQIQIFDKFLQVVDPARGRPPGTGLGLSITRQIIQYHHGELEVKSAPGKGATFYFTLPLEPPPPMDAGA</sequence>
<dbReference type="GO" id="GO:0016020">
    <property type="term" value="C:membrane"/>
    <property type="evidence" value="ECO:0007669"/>
    <property type="project" value="UniProtKB-SubCell"/>
</dbReference>
<dbReference type="RefSeq" id="WP_155315269.1">
    <property type="nucleotide sequence ID" value="NZ_AP021874.1"/>
</dbReference>
<proteinExistence type="inferred from homology"/>
<keyword evidence="7 13" id="KW-0812">Transmembrane</keyword>
<feature type="transmembrane region" description="Helical" evidence="13">
    <location>
        <begin position="451"/>
        <end position="473"/>
    </location>
</feature>
<dbReference type="OrthoDB" id="567977at2"/>
<dbReference type="InterPro" id="IPR036097">
    <property type="entry name" value="HisK_dim/P_sf"/>
</dbReference>
<feature type="transmembrane region" description="Helical" evidence="13">
    <location>
        <begin position="249"/>
        <end position="269"/>
    </location>
</feature>
<reference evidence="15 16" key="1">
    <citation type="submission" date="2019-11" db="EMBL/GenBank/DDBJ databases">
        <title>Comparative genomics of hydrocarbon-degrading Desulfosarcina strains.</title>
        <authorList>
            <person name="Watanabe M."/>
            <person name="Kojima H."/>
            <person name="Fukui M."/>
        </authorList>
    </citation>
    <scope>NUCLEOTIDE SEQUENCE [LARGE SCALE GENOMIC DNA]</scope>
    <source>
        <strain evidence="15 16">PL12</strain>
    </source>
</reference>
<comment type="subcellular location">
    <subcellularLocation>
        <location evidence="2">Membrane</location>
        <topology evidence="2">Multi-pass membrane protein</topology>
    </subcellularLocation>
</comment>
<keyword evidence="12" id="KW-0175">Coiled coil</keyword>
<keyword evidence="10" id="KW-0902">Two-component regulatory system</keyword>
<evidence type="ECO:0000256" key="10">
    <source>
        <dbReference type="ARBA" id="ARBA00023012"/>
    </source>
</evidence>
<dbReference type="CDD" id="cd10322">
    <property type="entry name" value="SLC5sbd"/>
    <property type="match status" value="1"/>
</dbReference>
<feature type="transmembrane region" description="Helical" evidence="13">
    <location>
        <begin position="417"/>
        <end position="444"/>
    </location>
</feature>
<dbReference type="PANTHER" id="PTHR43711">
    <property type="entry name" value="TWO-COMPONENT HISTIDINE KINASE"/>
    <property type="match status" value="1"/>
</dbReference>
<dbReference type="GO" id="GO:0000155">
    <property type="term" value="F:phosphorelay sensor kinase activity"/>
    <property type="evidence" value="ECO:0007669"/>
    <property type="project" value="InterPro"/>
</dbReference>
<evidence type="ECO:0000256" key="11">
    <source>
        <dbReference type="ARBA" id="ARBA00023136"/>
    </source>
</evidence>
<keyword evidence="5" id="KW-0597">Phosphoprotein</keyword>
<evidence type="ECO:0000256" key="13">
    <source>
        <dbReference type="SAM" id="Phobius"/>
    </source>
</evidence>
<feature type="transmembrane region" description="Helical" evidence="13">
    <location>
        <begin position="68"/>
        <end position="87"/>
    </location>
</feature>
<dbReference type="InterPro" id="IPR050736">
    <property type="entry name" value="Sensor_HK_Regulatory"/>
</dbReference>
<evidence type="ECO:0000256" key="5">
    <source>
        <dbReference type="ARBA" id="ARBA00022553"/>
    </source>
</evidence>
<dbReference type="InterPro" id="IPR005467">
    <property type="entry name" value="His_kinase_dom"/>
</dbReference>
<feature type="transmembrane region" description="Helical" evidence="13">
    <location>
        <begin position="290"/>
        <end position="317"/>
    </location>
</feature>
<accession>A0A5K7YE83</accession>